<evidence type="ECO:0000313" key="3">
    <source>
        <dbReference type="Proteomes" id="UP000019116"/>
    </source>
</evidence>
<dbReference type="STRING" id="4565.A0A3B5Y1A5"/>
<accession>A0A3B5Y1A5</accession>
<proteinExistence type="predicted"/>
<evidence type="ECO:0000313" key="2">
    <source>
        <dbReference type="EnsemblPlants" id="TraesCS1A02G235300.1"/>
    </source>
</evidence>
<dbReference type="Gramene" id="TraesWEE_scaffold_126491_01G000300.1">
    <property type="protein sequence ID" value="TraesWEE_scaffold_126491_01G000300.1"/>
    <property type="gene ID" value="TraesWEE_scaffold_126491_01G000300"/>
</dbReference>
<dbReference type="PANTHER" id="PTHR36485">
    <property type="entry name" value="OS01G0939000 PROTEIN"/>
    <property type="match status" value="1"/>
</dbReference>
<dbReference type="Gramene" id="TraesCS1A03G0611100.1">
    <property type="protein sequence ID" value="TraesCS1A03G0611100.1.CDS"/>
    <property type="gene ID" value="TraesCS1A03G0611100"/>
</dbReference>
<dbReference type="Pfam" id="PF15159">
    <property type="entry name" value="PIG-Y"/>
    <property type="match status" value="1"/>
</dbReference>
<keyword evidence="1" id="KW-0472">Membrane</keyword>
<dbReference type="Gramene" id="TraesLAC1A03G00112350.1">
    <property type="protein sequence ID" value="TraesLAC1A03G00112350.1"/>
    <property type="gene ID" value="TraesLAC1A03G00112350"/>
</dbReference>
<reference evidence="2" key="1">
    <citation type="submission" date="2018-08" db="EMBL/GenBank/DDBJ databases">
        <authorList>
            <person name="Rossello M."/>
        </authorList>
    </citation>
    <scope>NUCLEOTIDE SEQUENCE [LARGE SCALE GENOMIC DNA]</scope>
    <source>
        <strain evidence="2">cv. Chinese Spring</strain>
    </source>
</reference>
<dbReference type="EnsemblPlants" id="TraesCS1A02G235300.1">
    <property type="protein sequence ID" value="TraesCS1A02G235300.1"/>
    <property type="gene ID" value="TraesCS1A02G235300"/>
</dbReference>
<reference evidence="2" key="2">
    <citation type="submission" date="2018-10" db="UniProtKB">
        <authorList>
            <consortium name="EnsemblPlants"/>
        </authorList>
    </citation>
    <scope>IDENTIFICATION</scope>
</reference>
<dbReference type="PANTHER" id="PTHR36485:SF2">
    <property type="entry name" value="PHOSPHATIDYLINOSITOL N-ACETYLGLUCOSAMINYLTRANSFERASE SUBUNIT Y"/>
    <property type="match status" value="1"/>
</dbReference>
<organism evidence="2">
    <name type="scientific">Triticum aestivum</name>
    <name type="common">Wheat</name>
    <dbReference type="NCBI Taxonomy" id="4565"/>
    <lineage>
        <taxon>Eukaryota</taxon>
        <taxon>Viridiplantae</taxon>
        <taxon>Streptophyta</taxon>
        <taxon>Embryophyta</taxon>
        <taxon>Tracheophyta</taxon>
        <taxon>Spermatophyta</taxon>
        <taxon>Magnoliopsida</taxon>
        <taxon>Liliopsida</taxon>
        <taxon>Poales</taxon>
        <taxon>Poaceae</taxon>
        <taxon>BOP clade</taxon>
        <taxon>Pooideae</taxon>
        <taxon>Triticodae</taxon>
        <taxon>Triticeae</taxon>
        <taxon>Triticinae</taxon>
        <taxon>Triticum</taxon>
    </lineage>
</organism>
<dbReference type="OMA" id="MENDRYY"/>
<dbReference type="Gramene" id="TraesCAD_scaffold_105532_01G000300.1">
    <property type="protein sequence ID" value="TraesCAD_scaffold_105532_01G000300.1"/>
    <property type="gene ID" value="TraesCAD_scaffold_105532_01G000300"/>
</dbReference>
<keyword evidence="1" id="KW-1133">Transmembrane helix</keyword>
<feature type="transmembrane region" description="Helical" evidence="1">
    <location>
        <begin position="75"/>
        <end position="95"/>
    </location>
</feature>
<dbReference type="Gramene" id="TraesROB_scaffold_097107_01G000200.1">
    <property type="protein sequence ID" value="TraesROB_scaffold_097107_01G000200.1"/>
    <property type="gene ID" value="TraesROB_scaffold_097107_01G000200"/>
</dbReference>
<protein>
    <recommendedName>
        <fullName evidence="4">Phosphatidylinositol N-acetylglucosaminyltransferase subunit Y</fullName>
    </recommendedName>
</protein>
<keyword evidence="3" id="KW-1185">Reference proteome</keyword>
<dbReference type="Gramene" id="TraesRN1A0100654500.1">
    <property type="protein sequence ID" value="TraesRN1A0100654500.1"/>
    <property type="gene ID" value="TraesRN1A0100654500"/>
</dbReference>
<name>A0A3B5Y1A5_WHEAT</name>
<dbReference type="InterPro" id="IPR029164">
    <property type="entry name" value="PIG-Y"/>
</dbReference>
<dbReference type="Gramene" id="TraesARI1A03G00111700.1">
    <property type="protein sequence ID" value="TraesARI1A03G00111700.1"/>
    <property type="gene ID" value="TraesARI1A03G00111700"/>
</dbReference>
<sequence>MPQKTHFPFFTLLLFQIQIDRPTGAMPLPANLVMGSAFVALGVTLLAGFLYVAVWSKALAPSDNWFLLAVQNDRYYCLLVPLTVPVIIVAVYLHWLSMKMFKHA</sequence>
<evidence type="ECO:0008006" key="4">
    <source>
        <dbReference type="Google" id="ProtNLM"/>
    </source>
</evidence>
<dbReference type="AlphaFoldDB" id="A0A3B5Y1A5"/>
<dbReference type="OrthoDB" id="2157498at2759"/>
<keyword evidence="1" id="KW-0812">Transmembrane</keyword>
<dbReference type="Proteomes" id="UP000019116">
    <property type="component" value="Chromosome 1A"/>
</dbReference>
<dbReference type="Gramene" id="TraesMAC1A03G00111220.1">
    <property type="protein sequence ID" value="TraesMAC1A03G00111220.1"/>
    <property type="gene ID" value="TraesMAC1A03G00111220"/>
</dbReference>
<dbReference type="Gramene" id="TraesCS1A02G235300.1">
    <property type="protein sequence ID" value="TraesCS1A02G235300.1"/>
    <property type="gene ID" value="TraesCS1A02G235300"/>
</dbReference>
<evidence type="ECO:0000256" key="1">
    <source>
        <dbReference type="SAM" id="Phobius"/>
    </source>
</evidence>
<dbReference type="Gramene" id="TraesPARA_EIv1.0_0044930.2">
    <property type="protein sequence ID" value="TraesPARA_EIv1.0_0044930.2.CDS"/>
    <property type="gene ID" value="TraesPARA_EIv1.0_0044930"/>
</dbReference>
<dbReference type="Gramene" id="TraesCLE_scaffold_122080_01G000200.1">
    <property type="protein sequence ID" value="TraesCLE_scaffold_122080_01G000200.1"/>
    <property type="gene ID" value="TraesCLE_scaffold_122080_01G000200"/>
</dbReference>
<dbReference type="Gramene" id="TraesSTA1A03G00110100.1">
    <property type="protein sequence ID" value="TraesSTA1A03G00110100.1"/>
    <property type="gene ID" value="TraesSTA1A03G00110100"/>
</dbReference>
<feature type="transmembrane region" description="Helical" evidence="1">
    <location>
        <begin position="35"/>
        <end position="54"/>
    </location>
</feature>
<dbReference type="Gramene" id="TraesJUL1A03G00109280.1">
    <property type="protein sequence ID" value="TraesJUL1A03G00109280.1"/>
    <property type="gene ID" value="TraesJUL1A03G00109280"/>
</dbReference>